<feature type="compositionally biased region" description="Basic residues" evidence="2">
    <location>
        <begin position="1"/>
        <end position="16"/>
    </location>
</feature>
<evidence type="ECO:0000256" key="1">
    <source>
        <dbReference type="PROSITE-ProRule" id="PRU00339"/>
    </source>
</evidence>
<feature type="region of interest" description="Disordered" evidence="2">
    <location>
        <begin position="375"/>
        <end position="420"/>
    </location>
</feature>
<evidence type="ECO:0008006" key="5">
    <source>
        <dbReference type="Google" id="ProtNLM"/>
    </source>
</evidence>
<dbReference type="CDD" id="cd24142">
    <property type="entry name" value="ACL4-like"/>
    <property type="match status" value="1"/>
</dbReference>
<organism evidence="3 4">
    <name type="scientific">Friedmanniomyces endolithicus</name>
    <dbReference type="NCBI Taxonomy" id="329885"/>
    <lineage>
        <taxon>Eukaryota</taxon>
        <taxon>Fungi</taxon>
        <taxon>Dikarya</taxon>
        <taxon>Ascomycota</taxon>
        <taxon>Pezizomycotina</taxon>
        <taxon>Dothideomycetes</taxon>
        <taxon>Dothideomycetidae</taxon>
        <taxon>Mycosphaerellales</taxon>
        <taxon>Teratosphaeriaceae</taxon>
        <taxon>Friedmanniomyces</taxon>
    </lineage>
</organism>
<feature type="compositionally biased region" description="Acidic residues" evidence="2">
    <location>
        <begin position="387"/>
        <end position="420"/>
    </location>
</feature>
<feature type="repeat" description="TPR" evidence="1">
    <location>
        <begin position="75"/>
        <end position="108"/>
    </location>
</feature>
<dbReference type="AlphaFoldDB" id="A0AAN6FUF7"/>
<dbReference type="Proteomes" id="UP001168146">
    <property type="component" value="Unassembled WGS sequence"/>
</dbReference>
<proteinExistence type="predicted"/>
<dbReference type="SUPFAM" id="SSF48452">
    <property type="entry name" value="TPR-like"/>
    <property type="match status" value="1"/>
</dbReference>
<evidence type="ECO:0000313" key="4">
    <source>
        <dbReference type="Proteomes" id="UP001168146"/>
    </source>
</evidence>
<feature type="region of interest" description="Disordered" evidence="2">
    <location>
        <begin position="1"/>
        <end position="36"/>
    </location>
</feature>
<reference evidence="3" key="1">
    <citation type="submission" date="2021-12" db="EMBL/GenBank/DDBJ databases">
        <title>Black yeast isolated from Biological Soil Crust.</title>
        <authorList>
            <person name="Kurbessoian T."/>
        </authorList>
    </citation>
    <scope>NUCLEOTIDE SEQUENCE</scope>
    <source>
        <strain evidence="3">CCFEE 5208</strain>
    </source>
</reference>
<evidence type="ECO:0000313" key="3">
    <source>
        <dbReference type="EMBL" id="KAK0323480.1"/>
    </source>
</evidence>
<sequence length="420" mass="46529">MAKTKTKASKHSKQVKQAHQSAKTMANGNAKPKETPEQLYASAIELVEQSQPDEALKKAKKLWAQVQNRSVTEALPALNLLGEISVELGDGEAARGFFEKAVTLDPTGEIPEAMGGGAEKFLWLAQLCEEGGQASVDWFERGVKALQFEIAAIESSGLPGFDEESLLMLRVEKKRKLANALCGIVEVYMTDLSWEKDAEARCDALVTEAMAVEDETSAEVLQTLASVRLSQERREDARAALTRSLQSWIELESEDAAVPDFATRVSLARLLMEAEMEQQAMQVLQRLVAENDQSVEAWYLGGWCQHLMAEKLQAAPEIHEDGEADMSVANPESVTTAWKRSRNWLNMALKLFDLLDYEDERLFEHAKALVAELDERLGPDETRPEGEDGAWEEWDGIADGDEDVEDGSANGDQDEVMQDL</sequence>
<dbReference type="Gene3D" id="1.25.40.10">
    <property type="entry name" value="Tetratricopeptide repeat domain"/>
    <property type="match status" value="2"/>
</dbReference>
<dbReference type="InterPro" id="IPR019734">
    <property type="entry name" value="TPR_rpt"/>
</dbReference>
<comment type="caution">
    <text evidence="3">The sequence shown here is derived from an EMBL/GenBank/DDBJ whole genome shotgun (WGS) entry which is preliminary data.</text>
</comment>
<keyword evidence="1" id="KW-0802">TPR repeat</keyword>
<feature type="compositionally biased region" description="Polar residues" evidence="2">
    <location>
        <begin position="17"/>
        <end position="27"/>
    </location>
</feature>
<dbReference type="PROSITE" id="PS50005">
    <property type="entry name" value="TPR"/>
    <property type="match status" value="1"/>
</dbReference>
<protein>
    <recommendedName>
        <fullName evidence="5">Assembly chaperone of rpl4</fullName>
    </recommendedName>
</protein>
<name>A0AAN6FUF7_9PEZI</name>
<dbReference type="EMBL" id="JASUXU010000012">
    <property type="protein sequence ID" value="KAK0323480.1"/>
    <property type="molecule type" value="Genomic_DNA"/>
</dbReference>
<dbReference type="InterPro" id="IPR011990">
    <property type="entry name" value="TPR-like_helical_dom_sf"/>
</dbReference>
<evidence type="ECO:0000256" key="2">
    <source>
        <dbReference type="SAM" id="MobiDB-lite"/>
    </source>
</evidence>
<accession>A0AAN6FUF7</accession>
<feature type="compositionally biased region" description="Basic and acidic residues" evidence="2">
    <location>
        <begin position="375"/>
        <end position="386"/>
    </location>
</feature>
<gene>
    <name evidence="3" type="ORF">LTR82_005226</name>
</gene>
<dbReference type="Pfam" id="PF13181">
    <property type="entry name" value="TPR_8"/>
    <property type="match status" value="1"/>
</dbReference>